<sequence>MDFLSLLWAAFLAFGPVWLAHWLNRKKKKSGTRGPGNRTSDQ</sequence>
<dbReference type="Proteomes" id="UP000617979">
    <property type="component" value="Unassembled WGS sequence"/>
</dbReference>
<evidence type="ECO:0000313" key="2">
    <source>
        <dbReference type="Proteomes" id="UP000617979"/>
    </source>
</evidence>
<evidence type="ECO:0000313" key="1">
    <source>
        <dbReference type="EMBL" id="GGA41968.1"/>
    </source>
</evidence>
<reference evidence="2" key="1">
    <citation type="journal article" date="2019" name="Int. J. Syst. Evol. Microbiol.">
        <title>The Global Catalogue of Microorganisms (GCM) 10K type strain sequencing project: providing services to taxonomists for standard genome sequencing and annotation.</title>
        <authorList>
            <consortium name="The Broad Institute Genomics Platform"/>
            <consortium name="The Broad Institute Genome Sequencing Center for Infectious Disease"/>
            <person name="Wu L."/>
            <person name="Ma J."/>
        </authorList>
    </citation>
    <scope>NUCLEOTIDE SEQUENCE [LARGE SCALE GENOMIC DNA]</scope>
    <source>
        <strain evidence="2">CGMCC 1.12404</strain>
    </source>
</reference>
<protein>
    <recommendedName>
        <fullName evidence="3">PEP-CTERM protein-sorting domain-containing protein</fullName>
    </recommendedName>
</protein>
<keyword evidence="2" id="KW-1185">Reference proteome</keyword>
<comment type="caution">
    <text evidence="1">The sequence shown here is derived from an EMBL/GenBank/DDBJ whole genome shotgun (WGS) entry which is preliminary data.</text>
</comment>
<organism evidence="1 2">
    <name type="scientific">Kroppenstedtia guangzhouensis</name>
    <dbReference type="NCBI Taxonomy" id="1274356"/>
    <lineage>
        <taxon>Bacteria</taxon>
        <taxon>Bacillati</taxon>
        <taxon>Bacillota</taxon>
        <taxon>Bacilli</taxon>
        <taxon>Bacillales</taxon>
        <taxon>Thermoactinomycetaceae</taxon>
        <taxon>Kroppenstedtia</taxon>
    </lineage>
</organism>
<accession>A0ABQ1GDY5</accession>
<proteinExistence type="predicted"/>
<dbReference type="EMBL" id="BMEX01000004">
    <property type="protein sequence ID" value="GGA41968.1"/>
    <property type="molecule type" value="Genomic_DNA"/>
</dbReference>
<evidence type="ECO:0008006" key="3">
    <source>
        <dbReference type="Google" id="ProtNLM"/>
    </source>
</evidence>
<name>A0ABQ1GDY5_9BACL</name>
<gene>
    <name evidence="1" type="ORF">GCM10007416_13620</name>
</gene>